<organism evidence="1 2">
    <name type="scientific">Luteipulveratus halotolerans</name>
    <dbReference type="NCBI Taxonomy" id="1631356"/>
    <lineage>
        <taxon>Bacteria</taxon>
        <taxon>Bacillati</taxon>
        <taxon>Actinomycetota</taxon>
        <taxon>Actinomycetes</taxon>
        <taxon>Micrococcales</taxon>
        <taxon>Dermacoccaceae</taxon>
        <taxon>Luteipulveratus</taxon>
    </lineage>
</organism>
<dbReference type="GO" id="GO:0006635">
    <property type="term" value="P:fatty acid beta-oxidation"/>
    <property type="evidence" value="ECO:0007669"/>
    <property type="project" value="TreeGrafter"/>
</dbReference>
<dbReference type="Pfam" id="PF00378">
    <property type="entry name" value="ECH_1"/>
    <property type="match status" value="1"/>
</dbReference>
<dbReference type="SUPFAM" id="SSF52096">
    <property type="entry name" value="ClpP/crotonase"/>
    <property type="match status" value="1"/>
</dbReference>
<dbReference type="InterPro" id="IPR029045">
    <property type="entry name" value="ClpP/crotonase-like_dom_sf"/>
</dbReference>
<evidence type="ECO:0000313" key="2">
    <source>
        <dbReference type="Proteomes" id="UP000037397"/>
    </source>
</evidence>
<proteinExistence type="predicted"/>
<sequence length="225" mass="24310">MTATLTRDGEVFVLDLGDDENRFAPDWLDRVEEHLHTVEVADGARALVTRATGKFFSNGLDLDWLGQHLDEYDAYIARVHRLLSHFLRLPVHTVAACQGHTFAAGAMLSLAHDTRVMRADRGFWSLPEVQLGMPFTPGMAALIQSRLAPQVAHEAMVTGRRYGGTEAAAYGIVDHAVAEDDVLPTAMRVAATHQGLAGDNLGVIKAGMYAGTLAALRTPVRALAA</sequence>
<dbReference type="GO" id="GO:0004165">
    <property type="term" value="F:delta(3)-delta(2)-enoyl-CoA isomerase activity"/>
    <property type="evidence" value="ECO:0007669"/>
    <property type="project" value="TreeGrafter"/>
</dbReference>
<dbReference type="InterPro" id="IPR001753">
    <property type="entry name" value="Enoyl-CoA_hydra/iso"/>
</dbReference>
<dbReference type="STRING" id="1631356.VV01_18180"/>
<dbReference type="RefSeq" id="WP_050671117.1">
    <property type="nucleotide sequence ID" value="NZ_LAIR01000002.1"/>
</dbReference>
<keyword evidence="2" id="KW-1185">Reference proteome</keyword>
<dbReference type="CDD" id="cd06558">
    <property type="entry name" value="crotonase-like"/>
    <property type="match status" value="1"/>
</dbReference>
<name>A0A0L6CLF4_9MICO</name>
<dbReference type="Gene3D" id="3.90.226.10">
    <property type="entry name" value="2-enoyl-CoA Hydratase, Chain A, domain 1"/>
    <property type="match status" value="1"/>
</dbReference>
<accession>A0A0L6CLF4</accession>
<dbReference type="PATRIC" id="fig|1631356.3.peg.3623"/>
<reference evidence="2" key="1">
    <citation type="submission" date="2015-03" db="EMBL/GenBank/DDBJ databases">
        <title>Luteipulveratus halotolerans sp. nov., a novel actinobacterium (Dermacoccaceae) from Sarawak, Malaysia.</title>
        <authorList>
            <person name="Juboi H."/>
            <person name="Basik A."/>
            <person name="Shamsul S.S."/>
            <person name="Arnold P."/>
            <person name="Schmitt E.K."/>
            <person name="Sanglier J.-J."/>
            <person name="Yeo T."/>
        </authorList>
    </citation>
    <scope>NUCLEOTIDE SEQUENCE [LARGE SCALE GENOMIC DNA]</scope>
    <source>
        <strain evidence="2">C296001</strain>
    </source>
</reference>
<comment type="caution">
    <text evidence="1">The sequence shown here is derived from an EMBL/GenBank/DDBJ whole genome shotgun (WGS) entry which is preliminary data.</text>
</comment>
<gene>
    <name evidence="1" type="ORF">VV01_18180</name>
</gene>
<dbReference type="PANTHER" id="PTHR11941:SF75">
    <property type="entry name" value="ENOYL-COA HYDRATASE_ISOMERASE FAMILY PROTEIN"/>
    <property type="match status" value="1"/>
</dbReference>
<dbReference type="EMBL" id="LAIR01000002">
    <property type="protein sequence ID" value="KNX38631.1"/>
    <property type="molecule type" value="Genomic_DNA"/>
</dbReference>
<dbReference type="Proteomes" id="UP000037397">
    <property type="component" value="Unassembled WGS sequence"/>
</dbReference>
<dbReference type="OrthoDB" id="3567227at2"/>
<dbReference type="AlphaFoldDB" id="A0A0L6CLF4"/>
<dbReference type="PANTHER" id="PTHR11941">
    <property type="entry name" value="ENOYL-COA HYDRATASE-RELATED"/>
    <property type="match status" value="1"/>
</dbReference>
<protein>
    <submittedName>
        <fullName evidence="1">Enoyl-CoA hydratase</fullName>
    </submittedName>
</protein>
<evidence type="ECO:0000313" key="1">
    <source>
        <dbReference type="EMBL" id="KNX38631.1"/>
    </source>
</evidence>